<feature type="transmembrane region" description="Helical" evidence="5">
    <location>
        <begin position="102"/>
        <end position="122"/>
    </location>
</feature>
<evidence type="ECO:0000256" key="1">
    <source>
        <dbReference type="ARBA" id="ARBA00004141"/>
    </source>
</evidence>
<evidence type="ECO:0000256" key="3">
    <source>
        <dbReference type="ARBA" id="ARBA00022989"/>
    </source>
</evidence>
<accession>A0A3M2L5N7</accession>
<evidence type="ECO:0000256" key="4">
    <source>
        <dbReference type="ARBA" id="ARBA00023136"/>
    </source>
</evidence>
<evidence type="ECO:0000256" key="2">
    <source>
        <dbReference type="ARBA" id="ARBA00022692"/>
    </source>
</evidence>
<dbReference type="AlphaFoldDB" id="A0A3M2L5N7"/>
<evidence type="ECO:0000259" key="6">
    <source>
        <dbReference type="Pfam" id="PF01694"/>
    </source>
</evidence>
<keyword evidence="7" id="KW-0378">Hydrolase</keyword>
<feature type="transmembrane region" description="Helical" evidence="5">
    <location>
        <begin position="66"/>
        <end position="90"/>
    </location>
</feature>
<gene>
    <name evidence="7" type="ORF">EBN03_11290</name>
</gene>
<protein>
    <submittedName>
        <fullName evidence="7">Rhomboid family intramembrane serine protease</fullName>
    </submittedName>
</protein>
<dbReference type="InterPro" id="IPR035952">
    <property type="entry name" value="Rhomboid-like_sf"/>
</dbReference>
<dbReference type="GO" id="GO:0016020">
    <property type="term" value="C:membrane"/>
    <property type="evidence" value="ECO:0007669"/>
    <property type="project" value="UniProtKB-SubCell"/>
</dbReference>
<dbReference type="Pfam" id="PF01694">
    <property type="entry name" value="Rhomboid"/>
    <property type="match status" value="1"/>
</dbReference>
<dbReference type="EMBL" id="RFFH01000004">
    <property type="protein sequence ID" value="RMI32969.1"/>
    <property type="molecule type" value="Genomic_DNA"/>
</dbReference>
<proteinExistence type="predicted"/>
<keyword evidence="7" id="KW-0645">Protease</keyword>
<feature type="transmembrane region" description="Helical" evidence="5">
    <location>
        <begin position="129"/>
        <end position="151"/>
    </location>
</feature>
<dbReference type="Proteomes" id="UP000279275">
    <property type="component" value="Unassembled WGS sequence"/>
</dbReference>
<reference evidence="7 8" key="1">
    <citation type="submission" date="2018-10" db="EMBL/GenBank/DDBJ databases">
        <title>Isolation from cow dung.</title>
        <authorList>
            <person name="Ling L."/>
        </authorList>
    </citation>
    <scope>NUCLEOTIDE SEQUENCE [LARGE SCALE GENOMIC DNA]</scope>
    <source>
        <strain evidence="7 8">NEAU-LL90</strain>
    </source>
</reference>
<feature type="transmembrane region" description="Helical" evidence="5">
    <location>
        <begin position="37"/>
        <end position="54"/>
    </location>
</feature>
<dbReference type="SUPFAM" id="SSF144091">
    <property type="entry name" value="Rhomboid-like"/>
    <property type="match status" value="1"/>
</dbReference>
<keyword evidence="3 5" id="KW-1133">Transmembrane helix</keyword>
<evidence type="ECO:0000256" key="5">
    <source>
        <dbReference type="SAM" id="Phobius"/>
    </source>
</evidence>
<keyword evidence="2 5" id="KW-0812">Transmembrane</keyword>
<organism evidence="7 8">
    <name type="scientific">Nocardia stercoris</name>
    <dbReference type="NCBI Taxonomy" id="2483361"/>
    <lineage>
        <taxon>Bacteria</taxon>
        <taxon>Bacillati</taxon>
        <taxon>Actinomycetota</taxon>
        <taxon>Actinomycetes</taxon>
        <taxon>Mycobacteriales</taxon>
        <taxon>Nocardiaceae</taxon>
        <taxon>Nocardia</taxon>
    </lineage>
</organism>
<sequence>MAKQSVVLTVGFVALLYAIEAVNVASGQRLDQQGVRPRSLDGLTGILFAPLLHANWTHLIDNTVPVLVLGFLTLLFGVGRGLAATAIIWVVGGVGVWLTGDIGTVEIGASVLGFGWLTYVIARGWFVRSLWQIVVGLVVAVLWGSLLLGVLPGQPGISWQGHLFGAVGGLVSAWVLSGDARRHRREEIGRRASAG</sequence>
<keyword evidence="4 5" id="KW-0472">Membrane</keyword>
<dbReference type="GO" id="GO:0006508">
    <property type="term" value="P:proteolysis"/>
    <property type="evidence" value="ECO:0007669"/>
    <property type="project" value="UniProtKB-KW"/>
</dbReference>
<dbReference type="InterPro" id="IPR022764">
    <property type="entry name" value="Peptidase_S54_rhomboid_dom"/>
</dbReference>
<dbReference type="GO" id="GO:0004252">
    <property type="term" value="F:serine-type endopeptidase activity"/>
    <property type="evidence" value="ECO:0007669"/>
    <property type="project" value="InterPro"/>
</dbReference>
<feature type="transmembrane region" description="Helical" evidence="5">
    <location>
        <begin position="157"/>
        <end position="176"/>
    </location>
</feature>
<dbReference type="OrthoDB" id="465874at2"/>
<evidence type="ECO:0000313" key="7">
    <source>
        <dbReference type="EMBL" id="RMI32969.1"/>
    </source>
</evidence>
<evidence type="ECO:0000313" key="8">
    <source>
        <dbReference type="Proteomes" id="UP000279275"/>
    </source>
</evidence>
<feature type="domain" description="Peptidase S54 rhomboid" evidence="6">
    <location>
        <begin position="44"/>
        <end position="177"/>
    </location>
</feature>
<comment type="subcellular location">
    <subcellularLocation>
        <location evidence="1">Membrane</location>
        <topology evidence="1">Multi-pass membrane protein</topology>
    </subcellularLocation>
</comment>
<dbReference type="Gene3D" id="1.20.1540.10">
    <property type="entry name" value="Rhomboid-like"/>
    <property type="match status" value="1"/>
</dbReference>
<name>A0A3M2L5N7_9NOCA</name>
<comment type="caution">
    <text evidence="7">The sequence shown here is derived from an EMBL/GenBank/DDBJ whole genome shotgun (WGS) entry which is preliminary data.</text>
</comment>
<keyword evidence="8" id="KW-1185">Reference proteome</keyword>